<sequence>MPRGSRVLRDRRGWEIRPTRSKAVPGKGLERMRIKGETFPLLIIEAQSVMLISPPSHPLLLTPSHIPWPYYPYFQFRHSPLFYTRLDPQGKRGPRRTKDEEVGFAQENPVNRRLGEKRVQFILGKKTGGNAPTPH</sequence>
<dbReference type="Proteomes" id="UP000826195">
    <property type="component" value="Unassembled WGS sequence"/>
</dbReference>
<evidence type="ECO:0000313" key="2">
    <source>
        <dbReference type="EMBL" id="KAH0548901.1"/>
    </source>
</evidence>
<proteinExistence type="predicted"/>
<dbReference type="EMBL" id="JAHXZJ010001864">
    <property type="protein sequence ID" value="KAH0548901.1"/>
    <property type="molecule type" value="Genomic_DNA"/>
</dbReference>
<feature type="region of interest" description="Disordered" evidence="1">
    <location>
        <begin position="85"/>
        <end position="109"/>
    </location>
</feature>
<keyword evidence="3" id="KW-1185">Reference proteome</keyword>
<dbReference type="AlphaFoldDB" id="A0AAV7ICG8"/>
<evidence type="ECO:0000256" key="1">
    <source>
        <dbReference type="SAM" id="MobiDB-lite"/>
    </source>
</evidence>
<comment type="caution">
    <text evidence="2">The sequence shown here is derived from an EMBL/GenBank/DDBJ whole genome shotgun (WGS) entry which is preliminary data.</text>
</comment>
<evidence type="ECO:0000313" key="3">
    <source>
        <dbReference type="Proteomes" id="UP000826195"/>
    </source>
</evidence>
<gene>
    <name evidence="2" type="ORF">KQX54_004128</name>
</gene>
<organism evidence="2 3">
    <name type="scientific">Cotesia glomerata</name>
    <name type="common">Lepidopteran parasitic wasp</name>
    <name type="synonym">Apanteles glomeratus</name>
    <dbReference type="NCBI Taxonomy" id="32391"/>
    <lineage>
        <taxon>Eukaryota</taxon>
        <taxon>Metazoa</taxon>
        <taxon>Ecdysozoa</taxon>
        <taxon>Arthropoda</taxon>
        <taxon>Hexapoda</taxon>
        <taxon>Insecta</taxon>
        <taxon>Pterygota</taxon>
        <taxon>Neoptera</taxon>
        <taxon>Endopterygota</taxon>
        <taxon>Hymenoptera</taxon>
        <taxon>Apocrita</taxon>
        <taxon>Ichneumonoidea</taxon>
        <taxon>Braconidae</taxon>
        <taxon>Microgastrinae</taxon>
        <taxon>Cotesia</taxon>
    </lineage>
</organism>
<protein>
    <submittedName>
        <fullName evidence="2">Uncharacterized protein</fullName>
    </submittedName>
</protein>
<accession>A0AAV7ICG8</accession>
<reference evidence="2 3" key="1">
    <citation type="journal article" date="2021" name="J. Hered.">
        <title>A chromosome-level genome assembly of the parasitoid wasp, Cotesia glomerata (Hymenoptera: Braconidae).</title>
        <authorList>
            <person name="Pinto B.J."/>
            <person name="Weis J.J."/>
            <person name="Gamble T."/>
            <person name="Ode P.J."/>
            <person name="Paul R."/>
            <person name="Zaspel J.M."/>
        </authorList>
    </citation>
    <scope>NUCLEOTIDE SEQUENCE [LARGE SCALE GENOMIC DNA]</scope>
    <source>
        <strain evidence="2">CgM1</strain>
    </source>
</reference>
<name>A0AAV7ICG8_COTGL</name>